<proteinExistence type="predicted"/>
<sequence>MQSGIKEKDEKDKKKQDVKYPDYWDGNIYICGSIFIYGSGNFYCSLPWNLREKGVYYKYKNNKENNMKQC</sequence>
<reference evidence="1" key="1">
    <citation type="submission" date="2019-11" db="EMBL/GenBank/DDBJ databases">
        <authorList>
            <person name="Feng L."/>
        </authorList>
    </citation>
    <scope>NUCLEOTIDE SEQUENCE</scope>
    <source>
        <strain evidence="1">RintestinalisLFYP67</strain>
    </source>
</reference>
<accession>A0A6N3CJF9</accession>
<dbReference type="EMBL" id="CACRUM010000053">
    <property type="protein sequence ID" value="VYU15168.1"/>
    <property type="molecule type" value="Genomic_DNA"/>
</dbReference>
<gene>
    <name evidence="1" type="ORF">RILFYP67_01190</name>
</gene>
<protein>
    <submittedName>
        <fullName evidence="1">Uncharacterized protein</fullName>
    </submittedName>
</protein>
<dbReference type="RefSeq" id="WP_173886304.1">
    <property type="nucleotide sequence ID" value="NZ_CACRUM010000053.1"/>
</dbReference>
<name>A0A6N3CJF9_9FIRM</name>
<dbReference type="AlphaFoldDB" id="A0A6N3CJF9"/>
<organism evidence="1">
    <name type="scientific">Roseburia intestinalis</name>
    <dbReference type="NCBI Taxonomy" id="166486"/>
    <lineage>
        <taxon>Bacteria</taxon>
        <taxon>Bacillati</taxon>
        <taxon>Bacillota</taxon>
        <taxon>Clostridia</taxon>
        <taxon>Lachnospirales</taxon>
        <taxon>Lachnospiraceae</taxon>
        <taxon>Roseburia</taxon>
    </lineage>
</organism>
<evidence type="ECO:0000313" key="1">
    <source>
        <dbReference type="EMBL" id="VYU15168.1"/>
    </source>
</evidence>